<evidence type="ECO:0008006" key="3">
    <source>
        <dbReference type="Google" id="ProtNLM"/>
    </source>
</evidence>
<proteinExistence type="predicted"/>
<dbReference type="PANTHER" id="PTHR43657">
    <property type="entry name" value="TRYPTOPHAN RNA-BINDING ATTENUATOR PROTEIN-LIKE PROTEIN"/>
    <property type="match status" value="1"/>
</dbReference>
<dbReference type="Pfam" id="PF01987">
    <property type="entry name" value="AIM24"/>
    <property type="match status" value="1"/>
</dbReference>
<organism evidence="1 2">
    <name type="scientific">Prorocentrum cordatum</name>
    <dbReference type="NCBI Taxonomy" id="2364126"/>
    <lineage>
        <taxon>Eukaryota</taxon>
        <taxon>Sar</taxon>
        <taxon>Alveolata</taxon>
        <taxon>Dinophyceae</taxon>
        <taxon>Prorocentrales</taxon>
        <taxon>Prorocentraceae</taxon>
        <taxon>Prorocentrum</taxon>
    </lineage>
</organism>
<dbReference type="InterPro" id="IPR016031">
    <property type="entry name" value="Trp_RNA-bd_attenuator-like_dom"/>
</dbReference>
<dbReference type="SUPFAM" id="SSF52047">
    <property type="entry name" value="RNI-like"/>
    <property type="match status" value="1"/>
</dbReference>
<sequence>MHAAAKASESTGTFVFAHRLLEHAERLELPLHLREKCTAKFVDLSGLDNWDSVSLRATAAAVKHSGLNDLGAQRLAQVLHAHTVLFSLDLSHNRVGDAGVAALAEVVQGGFATLEVQLEPGEFVHAESDACVTRTPSVTIRGKMTGPVWFVVLLLVGSPELTLHFFATGQMQRTRAQDWSRPPRSQQAGSAVFAPKYAGYIGVYEPAGEALLIRRGAFLAASSTVGVTTKTLALLKGSFSGTGFFCLRAAGPGKVAFSTCGAILRYDLGPSEERIVDNDHVVAWTEQTEYRIGFAARSMWHSATSGEGLNCFFKGPGTVFVQSHAPKDQVGSPARGAQAHHSFPCGDCFRICFFVLLICIFLGDALKDAPRRSEL</sequence>
<protein>
    <recommendedName>
        <fullName evidence="3">Altered inheritance of mitochondria protein 24, mitochondrial</fullName>
    </recommendedName>
</protein>
<comment type="caution">
    <text evidence="1">The sequence shown here is derived from an EMBL/GenBank/DDBJ whole genome shotgun (WGS) entry which is preliminary data.</text>
</comment>
<evidence type="ECO:0000313" key="1">
    <source>
        <dbReference type="EMBL" id="CAK0892948.1"/>
    </source>
</evidence>
<dbReference type="InterPro" id="IPR002838">
    <property type="entry name" value="AIM24"/>
</dbReference>
<name>A0ABN9X128_9DINO</name>
<evidence type="ECO:0000313" key="2">
    <source>
        <dbReference type="Proteomes" id="UP001189429"/>
    </source>
</evidence>
<keyword evidence="2" id="KW-1185">Reference proteome</keyword>
<accession>A0ABN9X128</accession>
<gene>
    <name evidence="1" type="ORF">PCOR1329_LOCUS72461</name>
</gene>
<dbReference type="Proteomes" id="UP001189429">
    <property type="component" value="Unassembled WGS sequence"/>
</dbReference>
<dbReference type="Gene3D" id="3.60.160.10">
    <property type="entry name" value="Mitochondrial biogenesis AIM24"/>
    <property type="match status" value="1"/>
</dbReference>
<dbReference type="EMBL" id="CAUYUJ010019690">
    <property type="protein sequence ID" value="CAK0892948.1"/>
    <property type="molecule type" value="Genomic_DNA"/>
</dbReference>
<dbReference type="PANTHER" id="PTHR43657:SF1">
    <property type="entry name" value="ALTERED INHERITANCE OF MITOCHONDRIA PROTEIN 24, MITOCHONDRIAL"/>
    <property type="match status" value="1"/>
</dbReference>
<reference evidence="1" key="1">
    <citation type="submission" date="2023-10" db="EMBL/GenBank/DDBJ databases">
        <authorList>
            <person name="Chen Y."/>
            <person name="Shah S."/>
            <person name="Dougan E. K."/>
            <person name="Thang M."/>
            <person name="Chan C."/>
        </authorList>
    </citation>
    <scope>NUCLEOTIDE SEQUENCE [LARGE SCALE GENOMIC DNA]</scope>
</reference>
<dbReference type="SUPFAM" id="SSF51219">
    <property type="entry name" value="TRAP-like"/>
    <property type="match status" value="1"/>
</dbReference>
<dbReference type="SMART" id="SM00368">
    <property type="entry name" value="LRR_RI"/>
    <property type="match status" value="1"/>
</dbReference>
<dbReference type="InterPro" id="IPR036983">
    <property type="entry name" value="AIM24_sf"/>
</dbReference>